<proteinExistence type="inferred from homology"/>
<comment type="similarity">
    <text evidence="1">Belongs to the short-chain dehydrogenases/reductases (SDR) family.</text>
</comment>
<keyword evidence="2" id="KW-0560">Oxidoreductase</keyword>
<evidence type="ECO:0008006" key="5">
    <source>
        <dbReference type="Google" id="ProtNLM"/>
    </source>
</evidence>
<dbReference type="InterPro" id="IPR051122">
    <property type="entry name" value="SDR_DHRS6-like"/>
</dbReference>
<protein>
    <recommendedName>
        <fullName evidence="5">SDR family oxidoreductase</fullName>
    </recommendedName>
</protein>
<dbReference type="RefSeq" id="WP_344776061.1">
    <property type="nucleotide sequence ID" value="NZ_BAABBX010000014.1"/>
</dbReference>
<accession>A0ABP8AT27</accession>
<keyword evidence="4" id="KW-1185">Reference proteome</keyword>
<organism evidence="3 4">
    <name type="scientific">Gryllotalpicola kribbensis</name>
    <dbReference type="NCBI Taxonomy" id="993084"/>
    <lineage>
        <taxon>Bacteria</taxon>
        <taxon>Bacillati</taxon>
        <taxon>Actinomycetota</taxon>
        <taxon>Actinomycetes</taxon>
        <taxon>Micrococcales</taxon>
        <taxon>Microbacteriaceae</taxon>
        <taxon>Gryllotalpicola</taxon>
    </lineage>
</organism>
<sequence>MQQLLRASIAGSSAPASERGHVKDTFWIIGLILALEKRLSDNEARKKYLEIRGQMLDTALAQVGGQFPPEALAADPELSTLAVDLLTEHYAKLGAACATELASAGYRIAAMSPSGRGAALARELGGVGLDGSNRSVDDLQAVVDLAVTEYGRVDTVVNCSGHAAKGKILELTDQDWQDGLELYLLNVVRMARIVTPHLLEAGGGSIVNISTSSPFEPNPNYPVSATIRAGLASFTKLYADEHGPRGIRVDGGSSRAVQRGRCSAGGAHLCRCSRGACAGIFSGRGKRALVQTAAMRRPLSARLRVMGDGLSRCIRPSS</sequence>
<evidence type="ECO:0000256" key="1">
    <source>
        <dbReference type="ARBA" id="ARBA00006484"/>
    </source>
</evidence>
<dbReference type="EMBL" id="BAABBX010000014">
    <property type="protein sequence ID" value="GAA4189786.1"/>
    <property type="molecule type" value="Genomic_DNA"/>
</dbReference>
<dbReference type="SUPFAM" id="SSF51735">
    <property type="entry name" value="NAD(P)-binding Rossmann-fold domains"/>
    <property type="match status" value="1"/>
</dbReference>
<dbReference type="Proteomes" id="UP001500213">
    <property type="component" value="Unassembled WGS sequence"/>
</dbReference>
<dbReference type="PANTHER" id="PTHR43477">
    <property type="entry name" value="DIHYDROANTICAPSIN 7-DEHYDROGENASE"/>
    <property type="match status" value="1"/>
</dbReference>
<dbReference type="PANTHER" id="PTHR43477:SF1">
    <property type="entry name" value="DIHYDROANTICAPSIN 7-DEHYDROGENASE"/>
    <property type="match status" value="1"/>
</dbReference>
<dbReference type="Pfam" id="PF00106">
    <property type="entry name" value="adh_short"/>
    <property type="match status" value="1"/>
</dbReference>
<evidence type="ECO:0000313" key="3">
    <source>
        <dbReference type="EMBL" id="GAA4189786.1"/>
    </source>
</evidence>
<gene>
    <name evidence="3" type="ORF">GCM10022288_18150</name>
</gene>
<reference evidence="4" key="1">
    <citation type="journal article" date="2019" name="Int. J. Syst. Evol. Microbiol.">
        <title>The Global Catalogue of Microorganisms (GCM) 10K type strain sequencing project: providing services to taxonomists for standard genome sequencing and annotation.</title>
        <authorList>
            <consortium name="The Broad Institute Genomics Platform"/>
            <consortium name="The Broad Institute Genome Sequencing Center for Infectious Disease"/>
            <person name="Wu L."/>
            <person name="Ma J."/>
        </authorList>
    </citation>
    <scope>NUCLEOTIDE SEQUENCE [LARGE SCALE GENOMIC DNA]</scope>
    <source>
        <strain evidence="4">JCM 17593</strain>
    </source>
</reference>
<dbReference type="PRINTS" id="PR00081">
    <property type="entry name" value="GDHRDH"/>
</dbReference>
<dbReference type="Gene3D" id="3.40.50.720">
    <property type="entry name" value="NAD(P)-binding Rossmann-like Domain"/>
    <property type="match status" value="1"/>
</dbReference>
<evidence type="ECO:0000313" key="4">
    <source>
        <dbReference type="Proteomes" id="UP001500213"/>
    </source>
</evidence>
<comment type="caution">
    <text evidence="3">The sequence shown here is derived from an EMBL/GenBank/DDBJ whole genome shotgun (WGS) entry which is preliminary data.</text>
</comment>
<name>A0ABP8AT27_9MICO</name>
<dbReference type="InterPro" id="IPR002347">
    <property type="entry name" value="SDR_fam"/>
</dbReference>
<dbReference type="InterPro" id="IPR036291">
    <property type="entry name" value="NAD(P)-bd_dom_sf"/>
</dbReference>
<evidence type="ECO:0000256" key="2">
    <source>
        <dbReference type="ARBA" id="ARBA00023002"/>
    </source>
</evidence>